<comment type="caution">
    <text evidence="1">The sequence shown here is derived from an EMBL/GenBank/DDBJ whole genome shotgun (WGS) entry which is preliminary data.</text>
</comment>
<gene>
    <name evidence="1" type="ORF">GAB14E_0421</name>
</gene>
<dbReference type="Proteomes" id="UP000029868">
    <property type="component" value="Unassembled WGS sequence"/>
</dbReference>
<sequence>MIKIVIPRDLPDEIIVWKARAEEITAEIIEAVTLEDKKRLITRYKNHWRNEDLVNWLSSLSDDKCWYTEAKFGGDNQEIEHFRPKGQVKDKDGNVHDDHDGYNWLAFDLDNYRLCKGRPNRRKSTFFPIIDERNRAISEEYDWRDETPLFLDPIEDEDPLFITFDENGIPAPEDELEDQDQRRVEFTIDKYFLDDTVLNRRRALTWSTCRELYYSYQHKMHEAKNAPNDRVRLRTEAKKDLETLKSLLMSDKEFSKVARCSIEKIGDRFARNLVSSI</sequence>
<evidence type="ECO:0000313" key="2">
    <source>
        <dbReference type="Proteomes" id="UP000029868"/>
    </source>
</evidence>
<name>A0A099KUX8_COLPS</name>
<dbReference type="EMBL" id="JQEC01000022">
    <property type="protein sequence ID" value="KGJ93607.1"/>
    <property type="molecule type" value="Genomic_DNA"/>
</dbReference>
<protein>
    <recommendedName>
        <fullName evidence="3">HNH nuclease domain-containing protein</fullName>
    </recommendedName>
</protein>
<proteinExistence type="predicted"/>
<evidence type="ECO:0000313" key="1">
    <source>
        <dbReference type="EMBL" id="KGJ93607.1"/>
    </source>
</evidence>
<organism evidence="1 2">
    <name type="scientific">Colwellia psychrerythraea</name>
    <name type="common">Vibrio psychroerythus</name>
    <dbReference type="NCBI Taxonomy" id="28229"/>
    <lineage>
        <taxon>Bacteria</taxon>
        <taxon>Pseudomonadati</taxon>
        <taxon>Pseudomonadota</taxon>
        <taxon>Gammaproteobacteria</taxon>
        <taxon>Alteromonadales</taxon>
        <taxon>Colwelliaceae</taxon>
        <taxon>Colwellia</taxon>
    </lineage>
</organism>
<accession>A0A099KUX8</accession>
<dbReference type="AlphaFoldDB" id="A0A099KUX8"/>
<evidence type="ECO:0008006" key="3">
    <source>
        <dbReference type="Google" id="ProtNLM"/>
    </source>
</evidence>
<dbReference type="PATRIC" id="fig|28229.3.peg.2213"/>
<reference evidence="1 2" key="1">
    <citation type="submission" date="2014-08" db="EMBL/GenBank/DDBJ databases">
        <title>Genomic and Phenotypic Diversity of Colwellia psychrerythraea strains from Disparate Marine Basins.</title>
        <authorList>
            <person name="Techtmann S.M."/>
            <person name="Stelling S.C."/>
            <person name="Utturkar S.M."/>
            <person name="Alshibli N."/>
            <person name="Harris A."/>
            <person name="Brown S.D."/>
            <person name="Hazen T.C."/>
        </authorList>
    </citation>
    <scope>NUCLEOTIDE SEQUENCE [LARGE SCALE GENOMIC DNA]</scope>
    <source>
        <strain evidence="1 2">GAB14E</strain>
    </source>
</reference>